<sequence>MNGPAPPCEALNGTCEQHMAGTQARHLSPLITGRAVIEVPRCRKRTTLVPSHLWHILAVLSLPGRASDPRRVLHPGVSKAAGGICVGTSTAHPPVTTHTHTR</sequence>
<dbReference type="EMBL" id="VSRR010000047">
    <property type="protein sequence ID" value="MPC08863.1"/>
    <property type="molecule type" value="Genomic_DNA"/>
</dbReference>
<accession>A0A5B7CMJ8</accession>
<protein>
    <submittedName>
        <fullName evidence="1">Uncharacterized protein</fullName>
    </submittedName>
</protein>
<evidence type="ECO:0000313" key="1">
    <source>
        <dbReference type="EMBL" id="MPC08863.1"/>
    </source>
</evidence>
<comment type="caution">
    <text evidence="1">The sequence shown here is derived from an EMBL/GenBank/DDBJ whole genome shotgun (WGS) entry which is preliminary data.</text>
</comment>
<gene>
    <name evidence="1" type="ORF">E2C01_001458</name>
</gene>
<dbReference type="Proteomes" id="UP000324222">
    <property type="component" value="Unassembled WGS sequence"/>
</dbReference>
<keyword evidence="2" id="KW-1185">Reference proteome</keyword>
<evidence type="ECO:0000313" key="2">
    <source>
        <dbReference type="Proteomes" id="UP000324222"/>
    </source>
</evidence>
<organism evidence="1 2">
    <name type="scientific">Portunus trituberculatus</name>
    <name type="common">Swimming crab</name>
    <name type="synonym">Neptunus trituberculatus</name>
    <dbReference type="NCBI Taxonomy" id="210409"/>
    <lineage>
        <taxon>Eukaryota</taxon>
        <taxon>Metazoa</taxon>
        <taxon>Ecdysozoa</taxon>
        <taxon>Arthropoda</taxon>
        <taxon>Crustacea</taxon>
        <taxon>Multicrustacea</taxon>
        <taxon>Malacostraca</taxon>
        <taxon>Eumalacostraca</taxon>
        <taxon>Eucarida</taxon>
        <taxon>Decapoda</taxon>
        <taxon>Pleocyemata</taxon>
        <taxon>Brachyura</taxon>
        <taxon>Eubrachyura</taxon>
        <taxon>Portunoidea</taxon>
        <taxon>Portunidae</taxon>
        <taxon>Portuninae</taxon>
        <taxon>Portunus</taxon>
    </lineage>
</organism>
<reference evidence="1 2" key="1">
    <citation type="submission" date="2019-05" db="EMBL/GenBank/DDBJ databases">
        <title>Another draft genome of Portunus trituberculatus and its Hox gene families provides insights of decapod evolution.</title>
        <authorList>
            <person name="Jeong J.-H."/>
            <person name="Song I."/>
            <person name="Kim S."/>
            <person name="Choi T."/>
            <person name="Kim D."/>
            <person name="Ryu S."/>
            <person name="Kim W."/>
        </authorList>
    </citation>
    <scope>NUCLEOTIDE SEQUENCE [LARGE SCALE GENOMIC DNA]</scope>
    <source>
        <tissue evidence="1">Muscle</tissue>
    </source>
</reference>
<proteinExistence type="predicted"/>
<dbReference type="AlphaFoldDB" id="A0A5B7CMJ8"/>
<name>A0A5B7CMJ8_PORTR</name>